<feature type="active site" evidence="7 8">
    <location>
        <position position="155"/>
    </location>
</feature>
<name>A0A2W5R374_ANCNO</name>
<comment type="pathway">
    <text evidence="1 7">Amino-acid biosynthesis; L-arginine biosynthesis; N(2)-acetyl-L-ornithine from L-glutamate: step 3/4.</text>
</comment>
<evidence type="ECO:0000256" key="3">
    <source>
        <dbReference type="ARBA" id="ARBA00022605"/>
    </source>
</evidence>
<dbReference type="Pfam" id="PF01118">
    <property type="entry name" value="Semialdhyde_dh"/>
    <property type="match status" value="1"/>
</dbReference>
<evidence type="ECO:0000256" key="1">
    <source>
        <dbReference type="ARBA" id="ARBA00004862"/>
    </source>
</evidence>
<evidence type="ECO:0000313" key="10">
    <source>
        <dbReference type="EMBL" id="PZQ81515.1"/>
    </source>
</evidence>
<comment type="similarity">
    <text evidence="7">Belongs to the NAGSA dehydrogenase family. Type 1 subfamily.</text>
</comment>
<evidence type="ECO:0000256" key="4">
    <source>
        <dbReference type="ARBA" id="ARBA00022857"/>
    </source>
</evidence>
<comment type="subcellular location">
    <subcellularLocation>
        <location evidence="7">Cytoplasm</location>
    </subcellularLocation>
</comment>
<feature type="domain" description="Semialdehyde dehydrogenase NAD-binding" evidence="9">
    <location>
        <begin position="7"/>
        <end position="147"/>
    </location>
</feature>
<comment type="caution">
    <text evidence="10">The sequence shown here is derived from an EMBL/GenBank/DDBJ whole genome shotgun (WGS) entry which is preliminary data.</text>
</comment>
<evidence type="ECO:0000256" key="2">
    <source>
        <dbReference type="ARBA" id="ARBA00022571"/>
    </source>
</evidence>
<dbReference type="SUPFAM" id="SSF55347">
    <property type="entry name" value="Glyceraldehyde-3-phosphate dehydrogenase-like, C-terminal domain"/>
    <property type="match status" value="1"/>
</dbReference>
<keyword evidence="4 7" id="KW-0521">NADP</keyword>
<keyword evidence="3 7" id="KW-0028">Amino-acid biosynthesis</keyword>
<dbReference type="AlphaFoldDB" id="A0A2W5R374"/>
<evidence type="ECO:0000313" key="11">
    <source>
        <dbReference type="Proteomes" id="UP000248887"/>
    </source>
</evidence>
<keyword evidence="2 7" id="KW-0055">Arginine biosynthesis</keyword>
<dbReference type="GO" id="GO:0005737">
    <property type="term" value="C:cytoplasm"/>
    <property type="evidence" value="ECO:0007669"/>
    <property type="project" value="UniProtKB-SubCell"/>
</dbReference>
<dbReference type="FunFam" id="3.30.360.10:FF:000014">
    <property type="entry name" value="N-acetyl-gamma-glutamyl-phosphate reductase"/>
    <property type="match status" value="1"/>
</dbReference>
<dbReference type="InterPro" id="IPR000534">
    <property type="entry name" value="Semialdehyde_DH_NAD-bd"/>
</dbReference>
<organism evidence="10 11">
    <name type="scientific">Ancylobacter novellus</name>
    <name type="common">Thiobacillus novellus</name>
    <dbReference type="NCBI Taxonomy" id="921"/>
    <lineage>
        <taxon>Bacteria</taxon>
        <taxon>Pseudomonadati</taxon>
        <taxon>Pseudomonadota</taxon>
        <taxon>Alphaproteobacteria</taxon>
        <taxon>Hyphomicrobiales</taxon>
        <taxon>Xanthobacteraceae</taxon>
        <taxon>Ancylobacter</taxon>
    </lineage>
</organism>
<dbReference type="PROSITE" id="PS01224">
    <property type="entry name" value="ARGC"/>
    <property type="match status" value="1"/>
</dbReference>
<protein>
    <recommendedName>
        <fullName evidence="7">N-acetyl-gamma-glutamyl-phosphate reductase</fullName>
        <shortName evidence="7">AGPR</shortName>
        <ecNumber evidence="7">1.2.1.38</ecNumber>
    </recommendedName>
    <alternativeName>
        <fullName evidence="7">N-acetyl-glutamate semialdehyde dehydrogenase</fullName>
        <shortName evidence="7">NAGSA dehydrogenase</shortName>
    </alternativeName>
</protein>
<dbReference type="EMBL" id="QFQD01000044">
    <property type="protein sequence ID" value="PZQ81515.1"/>
    <property type="molecule type" value="Genomic_DNA"/>
</dbReference>
<dbReference type="Gene3D" id="3.30.360.10">
    <property type="entry name" value="Dihydrodipicolinate Reductase, domain 2"/>
    <property type="match status" value="1"/>
</dbReference>
<gene>
    <name evidence="7" type="primary">argC</name>
    <name evidence="10" type="ORF">DI549_13875</name>
</gene>
<keyword evidence="7" id="KW-0963">Cytoplasm</keyword>
<dbReference type="GO" id="GO:0051287">
    <property type="term" value="F:NAD binding"/>
    <property type="evidence" value="ECO:0007669"/>
    <property type="project" value="InterPro"/>
</dbReference>
<dbReference type="GO" id="GO:0003942">
    <property type="term" value="F:N-acetyl-gamma-glutamyl-phosphate reductase activity"/>
    <property type="evidence" value="ECO:0007669"/>
    <property type="project" value="UniProtKB-UniRule"/>
</dbReference>
<dbReference type="InterPro" id="IPR000706">
    <property type="entry name" value="AGPR_type-1"/>
</dbReference>
<dbReference type="SMART" id="SM00859">
    <property type="entry name" value="Semialdhyde_dh"/>
    <property type="match status" value="1"/>
</dbReference>
<dbReference type="Pfam" id="PF22698">
    <property type="entry name" value="Semialdhyde_dhC_1"/>
    <property type="match status" value="1"/>
</dbReference>
<dbReference type="InterPro" id="IPR036291">
    <property type="entry name" value="NAD(P)-bd_dom_sf"/>
</dbReference>
<dbReference type="InterPro" id="IPR050085">
    <property type="entry name" value="AGPR"/>
</dbReference>
<dbReference type="EC" id="1.2.1.38" evidence="7"/>
<comment type="function">
    <text evidence="7">Catalyzes the NADPH-dependent reduction of N-acetyl-5-glutamyl phosphate to yield N-acetyl-L-glutamate 5-semialdehyde.</text>
</comment>
<dbReference type="GO" id="GO:0070401">
    <property type="term" value="F:NADP+ binding"/>
    <property type="evidence" value="ECO:0007669"/>
    <property type="project" value="InterPro"/>
</dbReference>
<dbReference type="PANTHER" id="PTHR32338:SF10">
    <property type="entry name" value="N-ACETYL-GAMMA-GLUTAMYL-PHOSPHATE REDUCTASE, CHLOROPLASTIC-RELATED"/>
    <property type="match status" value="1"/>
</dbReference>
<dbReference type="UniPathway" id="UPA00068">
    <property type="reaction ID" value="UER00108"/>
</dbReference>
<sequence length="351" mass="37960">MTDSKARIAILGASGYTGAELVRLLARHPRVEIVALTADRKAGQSMAEVFPQFAPLALPTLVTIDAVDWSGVDLAFCALPHGTTQQVIKRVFESAPHIKVVDLSADFRLSDAGAYEQWYGHPHQALELQQEAVYGLVELYREDIRKARLVANPGCYTTTAILPIVPLIEAGAIEPDNIVIDAKSGVTGAGRAAKESLLYTEVTEGMHAYGVGSHRHMAELDQEYSRAAGRPIVPSFTPHLVPMNRGIYATIYVKTAAGIGAEGVHRVLSEFYAGEPFIHLMPLGQVPQSRFVKGSNMTFMGVIKDRSPDRVIIISTTDNLVKGASGQAVQNMNLVLGYPETTGLEQVALFP</sequence>
<dbReference type="PANTHER" id="PTHR32338">
    <property type="entry name" value="N-ACETYL-GAMMA-GLUTAMYL-PHOSPHATE REDUCTASE, CHLOROPLASTIC-RELATED-RELATED"/>
    <property type="match status" value="1"/>
</dbReference>
<evidence type="ECO:0000256" key="7">
    <source>
        <dbReference type="HAMAP-Rule" id="MF_00150"/>
    </source>
</evidence>
<dbReference type="Gene3D" id="3.40.50.720">
    <property type="entry name" value="NAD(P)-binding Rossmann-like Domain"/>
    <property type="match status" value="1"/>
</dbReference>
<dbReference type="SUPFAM" id="SSF51735">
    <property type="entry name" value="NAD(P)-binding Rossmann-fold domains"/>
    <property type="match status" value="1"/>
</dbReference>
<comment type="catalytic activity">
    <reaction evidence="6 7">
        <text>N-acetyl-L-glutamate 5-semialdehyde + phosphate + NADP(+) = N-acetyl-L-glutamyl 5-phosphate + NADPH + H(+)</text>
        <dbReference type="Rhea" id="RHEA:21588"/>
        <dbReference type="ChEBI" id="CHEBI:15378"/>
        <dbReference type="ChEBI" id="CHEBI:29123"/>
        <dbReference type="ChEBI" id="CHEBI:43474"/>
        <dbReference type="ChEBI" id="CHEBI:57783"/>
        <dbReference type="ChEBI" id="CHEBI:57936"/>
        <dbReference type="ChEBI" id="CHEBI:58349"/>
        <dbReference type="EC" id="1.2.1.38"/>
    </reaction>
</comment>
<reference evidence="10 11" key="1">
    <citation type="submission" date="2017-08" db="EMBL/GenBank/DDBJ databases">
        <title>Infants hospitalized years apart are colonized by the same room-sourced microbial strains.</title>
        <authorList>
            <person name="Brooks B."/>
            <person name="Olm M.R."/>
            <person name="Firek B.A."/>
            <person name="Baker R."/>
            <person name="Thomas B.C."/>
            <person name="Morowitz M.J."/>
            <person name="Banfield J.F."/>
        </authorList>
    </citation>
    <scope>NUCLEOTIDE SEQUENCE [LARGE SCALE GENOMIC DNA]</scope>
    <source>
        <strain evidence="10">S2_005_001_R2_27</strain>
    </source>
</reference>
<dbReference type="GO" id="GO:0006526">
    <property type="term" value="P:L-arginine biosynthetic process"/>
    <property type="evidence" value="ECO:0007669"/>
    <property type="project" value="UniProtKB-UniRule"/>
</dbReference>
<dbReference type="InterPro" id="IPR058924">
    <property type="entry name" value="AGPR_dimerisation_dom"/>
</dbReference>
<evidence type="ECO:0000259" key="9">
    <source>
        <dbReference type="SMART" id="SM00859"/>
    </source>
</evidence>
<dbReference type="Proteomes" id="UP000248887">
    <property type="component" value="Unassembled WGS sequence"/>
</dbReference>
<dbReference type="HAMAP" id="MF_00150">
    <property type="entry name" value="ArgC_type1"/>
    <property type="match status" value="1"/>
</dbReference>
<dbReference type="CDD" id="cd23934">
    <property type="entry name" value="AGPR_1_C"/>
    <property type="match status" value="1"/>
</dbReference>
<evidence type="ECO:0000256" key="8">
    <source>
        <dbReference type="PROSITE-ProRule" id="PRU10010"/>
    </source>
</evidence>
<keyword evidence="5 7" id="KW-0560">Oxidoreductase</keyword>
<dbReference type="NCBIfam" id="TIGR01850">
    <property type="entry name" value="argC"/>
    <property type="match status" value="1"/>
</dbReference>
<proteinExistence type="inferred from homology"/>
<evidence type="ECO:0000256" key="5">
    <source>
        <dbReference type="ARBA" id="ARBA00023002"/>
    </source>
</evidence>
<dbReference type="InterPro" id="IPR023013">
    <property type="entry name" value="AGPR_AS"/>
</dbReference>
<evidence type="ECO:0000256" key="6">
    <source>
        <dbReference type="ARBA" id="ARBA00050557"/>
    </source>
</evidence>
<accession>A0A2W5R374</accession>
<dbReference type="CDD" id="cd17895">
    <property type="entry name" value="AGPR_1_N"/>
    <property type="match status" value="1"/>
</dbReference>